<dbReference type="OrthoDB" id="2662407at2"/>
<accession>A0A0C2VP18</accession>
<dbReference type="AlphaFoldDB" id="A0A0C2VP18"/>
<dbReference type="InterPro" id="IPR010982">
    <property type="entry name" value="Lambda_DNA-bd_dom_sf"/>
</dbReference>
<dbReference type="SUPFAM" id="SSF47413">
    <property type="entry name" value="lambda repressor-like DNA-binding domains"/>
    <property type="match status" value="1"/>
</dbReference>
<keyword evidence="3" id="KW-1185">Reference proteome</keyword>
<evidence type="ECO:0000313" key="3">
    <source>
        <dbReference type="Proteomes" id="UP000031972"/>
    </source>
</evidence>
<dbReference type="RefSeq" id="WP_041059813.1">
    <property type="nucleotide sequence ID" value="NZ_JXRR01000017.1"/>
</dbReference>
<evidence type="ECO:0000313" key="2">
    <source>
        <dbReference type="EMBL" id="KIL46196.1"/>
    </source>
</evidence>
<sequence length="79" mass="8958">MTQFNLDFISSQRAKKKLSLQAMAVELGFKHASTYMKYEKGEYLFKAEQLPKLASVLDCKVSDFFKQNVAKTATKSNVS</sequence>
<protein>
    <recommendedName>
        <fullName evidence="1">HTH cro/C1-type domain-containing protein</fullName>
    </recommendedName>
</protein>
<evidence type="ECO:0000259" key="1">
    <source>
        <dbReference type="PROSITE" id="PS50943"/>
    </source>
</evidence>
<name>A0A0C2VP18_9BACL</name>
<dbReference type="PROSITE" id="PS50943">
    <property type="entry name" value="HTH_CROC1"/>
    <property type="match status" value="1"/>
</dbReference>
<dbReference type="CDD" id="cd00093">
    <property type="entry name" value="HTH_XRE"/>
    <property type="match status" value="1"/>
</dbReference>
<dbReference type="Proteomes" id="UP000031972">
    <property type="component" value="Unassembled WGS sequence"/>
</dbReference>
<comment type="caution">
    <text evidence="2">The sequence shown here is derived from an EMBL/GenBank/DDBJ whole genome shotgun (WGS) entry which is preliminary data.</text>
</comment>
<dbReference type="InterPro" id="IPR001387">
    <property type="entry name" value="Cro/C1-type_HTH"/>
</dbReference>
<gene>
    <name evidence="2" type="ORF">KR50_28710</name>
</gene>
<dbReference type="Pfam" id="PF01381">
    <property type="entry name" value="HTH_3"/>
    <property type="match status" value="1"/>
</dbReference>
<proteinExistence type="predicted"/>
<dbReference type="EMBL" id="JXRR01000017">
    <property type="protein sequence ID" value="KIL46196.1"/>
    <property type="molecule type" value="Genomic_DNA"/>
</dbReference>
<dbReference type="PATRIC" id="fig|220754.4.peg.2885"/>
<organism evidence="2 3">
    <name type="scientific">Jeotgalibacillus campisalis</name>
    <dbReference type="NCBI Taxonomy" id="220754"/>
    <lineage>
        <taxon>Bacteria</taxon>
        <taxon>Bacillati</taxon>
        <taxon>Bacillota</taxon>
        <taxon>Bacilli</taxon>
        <taxon>Bacillales</taxon>
        <taxon>Caryophanaceae</taxon>
        <taxon>Jeotgalibacillus</taxon>
    </lineage>
</organism>
<dbReference type="Gene3D" id="1.10.260.40">
    <property type="entry name" value="lambda repressor-like DNA-binding domains"/>
    <property type="match status" value="1"/>
</dbReference>
<dbReference type="SMART" id="SM00530">
    <property type="entry name" value="HTH_XRE"/>
    <property type="match status" value="1"/>
</dbReference>
<reference evidence="2 3" key="1">
    <citation type="submission" date="2015-01" db="EMBL/GenBank/DDBJ databases">
        <title>Jeotgalibacillus campisalis genome sequencing.</title>
        <authorList>
            <person name="Goh K.M."/>
            <person name="Chan K.-G."/>
            <person name="Yaakop A.S."/>
            <person name="Ee R."/>
            <person name="Gan H.M."/>
            <person name="Chan C.S."/>
        </authorList>
    </citation>
    <scope>NUCLEOTIDE SEQUENCE [LARGE SCALE GENOMIC DNA]</scope>
    <source>
        <strain evidence="2 3">SF-57</strain>
    </source>
</reference>
<feature type="domain" description="HTH cro/C1-type" evidence="1">
    <location>
        <begin position="9"/>
        <end position="64"/>
    </location>
</feature>
<dbReference type="GO" id="GO:0003677">
    <property type="term" value="F:DNA binding"/>
    <property type="evidence" value="ECO:0007669"/>
    <property type="project" value="InterPro"/>
</dbReference>